<evidence type="ECO:0000259" key="4">
    <source>
        <dbReference type="Pfam" id="PF04650"/>
    </source>
</evidence>
<evidence type="ECO:0000313" key="8">
    <source>
        <dbReference type="EMBL" id="KXB35996.1"/>
    </source>
</evidence>
<evidence type="ECO:0000259" key="6">
    <source>
        <dbReference type="Pfam" id="PF18957"/>
    </source>
</evidence>
<dbReference type="Pfam" id="PF20164">
    <property type="entry name" value="GspA_SrpA_N"/>
    <property type="match status" value="3"/>
</dbReference>
<feature type="domain" description="SrpA-like SigLec-like" evidence="7">
    <location>
        <begin position="1445"/>
        <end position="1546"/>
    </location>
</feature>
<dbReference type="EMBL" id="LSCQ01000051">
    <property type="protein sequence ID" value="KXB35996.1"/>
    <property type="molecule type" value="Genomic_DNA"/>
</dbReference>
<evidence type="ECO:0000256" key="1">
    <source>
        <dbReference type="ARBA" id="ARBA00022729"/>
    </source>
</evidence>
<accession>A0A133XYH9</accession>
<comment type="caution">
    <text evidence="8">The sequence shown here is derived from an EMBL/GenBank/DDBJ whole genome shotgun (WGS) entry which is preliminary data.</text>
</comment>
<keyword evidence="1" id="KW-0732">Signal</keyword>
<feature type="domain" description="YSIRK Gram-positive signal peptide" evidence="4">
    <location>
        <begin position="19"/>
        <end position="40"/>
    </location>
</feature>
<evidence type="ECO:0000259" key="7">
    <source>
        <dbReference type="Pfam" id="PF20164"/>
    </source>
</evidence>
<feature type="compositionally biased region" description="Basic and acidic residues" evidence="3">
    <location>
        <begin position="157"/>
        <end position="190"/>
    </location>
</feature>
<evidence type="ECO:0000256" key="2">
    <source>
        <dbReference type="SAM" id="Coils"/>
    </source>
</evidence>
<proteinExistence type="predicted"/>
<evidence type="ECO:0000256" key="3">
    <source>
        <dbReference type="SAM" id="MobiDB-lite"/>
    </source>
</evidence>
<feature type="domain" description="SrpA-like SigLec-like" evidence="7">
    <location>
        <begin position="2110"/>
        <end position="2222"/>
    </location>
</feature>
<dbReference type="InterPro" id="IPR044055">
    <property type="entry name" value="RibLong"/>
</dbReference>
<feature type="coiled-coil region" evidence="2">
    <location>
        <begin position="200"/>
        <end position="227"/>
    </location>
</feature>
<organism evidence="8 9">
    <name type="scientific">Aerococcus christensenii</name>
    <dbReference type="NCBI Taxonomy" id="87541"/>
    <lineage>
        <taxon>Bacteria</taxon>
        <taxon>Bacillati</taxon>
        <taxon>Bacillota</taxon>
        <taxon>Bacilli</taxon>
        <taxon>Lactobacillales</taxon>
        <taxon>Aerococcaceae</taxon>
        <taxon>Aerococcus</taxon>
    </lineage>
</organism>
<dbReference type="NCBIfam" id="TIGR01168">
    <property type="entry name" value="YSIRK_signal"/>
    <property type="match status" value="1"/>
</dbReference>
<evidence type="ECO:0000313" key="9">
    <source>
        <dbReference type="Proteomes" id="UP000070422"/>
    </source>
</evidence>
<feature type="domain" description="Long Rib" evidence="6">
    <location>
        <begin position="2529"/>
        <end position="2627"/>
    </location>
</feature>
<dbReference type="Gene3D" id="2.60.40.4140">
    <property type="match status" value="6"/>
</dbReference>
<protein>
    <submittedName>
        <fullName evidence="8">Signal peptide protein, YSIRK family</fullName>
    </submittedName>
</protein>
<dbReference type="Proteomes" id="UP000070422">
    <property type="component" value="Unassembled WGS sequence"/>
</dbReference>
<feature type="non-terminal residue" evidence="8">
    <location>
        <position position="2844"/>
    </location>
</feature>
<feature type="domain" description="Rib" evidence="5">
    <location>
        <begin position="2235"/>
        <end position="2313"/>
    </location>
</feature>
<dbReference type="Pfam" id="PF18957">
    <property type="entry name" value="RibLong"/>
    <property type="match status" value="3"/>
</dbReference>
<dbReference type="InterPro" id="IPR005877">
    <property type="entry name" value="YSIRK_signal_dom"/>
</dbReference>
<dbReference type="InterPro" id="IPR046785">
    <property type="entry name" value="SrpA-like_SigLec-like_dom"/>
</dbReference>
<dbReference type="NCBIfam" id="TIGR02331">
    <property type="entry name" value="rib_alpha"/>
    <property type="match status" value="2"/>
</dbReference>
<feature type="domain" description="Long Rib" evidence="6">
    <location>
        <begin position="2021"/>
        <end position="2092"/>
    </location>
</feature>
<feature type="compositionally biased region" description="Polar residues" evidence="3">
    <location>
        <begin position="78"/>
        <end position="91"/>
    </location>
</feature>
<dbReference type="RefSeq" id="WP_231723643.1">
    <property type="nucleotide sequence ID" value="NZ_KQ959310.1"/>
</dbReference>
<reference evidence="8 9" key="1">
    <citation type="submission" date="2016-01" db="EMBL/GenBank/DDBJ databases">
        <authorList>
            <person name="Oliw E.H."/>
        </authorList>
    </citation>
    <scope>NUCLEOTIDE SEQUENCE [LARGE SCALE GENOMIC DNA]</scope>
    <source>
        <strain evidence="8 9">KA00635</strain>
    </source>
</reference>
<feature type="domain" description="Rib" evidence="5">
    <location>
        <begin position="1771"/>
        <end position="1841"/>
    </location>
</feature>
<feature type="region of interest" description="Disordered" evidence="3">
    <location>
        <begin position="70"/>
        <end position="91"/>
    </location>
</feature>
<name>A0A133XYH9_9LACT</name>
<feature type="compositionally biased region" description="Polar residues" evidence="3">
    <location>
        <begin position="129"/>
        <end position="147"/>
    </location>
</feature>
<feature type="domain" description="Long Rib" evidence="6">
    <location>
        <begin position="2728"/>
        <end position="2831"/>
    </location>
</feature>
<dbReference type="Pfam" id="PF08428">
    <property type="entry name" value="Rib"/>
    <property type="match status" value="2"/>
</dbReference>
<evidence type="ECO:0000259" key="5">
    <source>
        <dbReference type="Pfam" id="PF08428"/>
    </source>
</evidence>
<feature type="compositionally biased region" description="Polar residues" evidence="3">
    <location>
        <begin position="110"/>
        <end position="121"/>
    </location>
</feature>
<dbReference type="InterPro" id="IPR012706">
    <property type="entry name" value="Rib_alpha_Esp_rpt"/>
</dbReference>
<feature type="region of interest" description="Disordered" evidence="3">
    <location>
        <begin position="106"/>
        <end position="199"/>
    </location>
</feature>
<sequence>MFGKNNKKMRDLEQREKVTYYGIRKFSVGVVSVAISAAFLLSGQTSHVLAAEQPAVEPRNDKQLVISKQEHADDGVNSKANNTQSVSKQATNTQLVTGQVVHTSLPKGVANQTTSSFVDSATQRKENNAENQTAINGYDSTDKNPSGEQVKKAAPVAEKHSDKTQSAKEQTDSLADKTKANQSEKDEKGSTSKGMTEAQRKDLIQAVQSLKRQIEGLKTEDKKAVEEIVAAYIGAQDVLSDVNVNQTVGHAALESLKRAQSLAKQLVTLSHFQSRSAQTGDKYDVSDILNRASAHWQQERSIGQTRGNREYNETLLGSYTELGGGGSGYDLYTQIFRNKRNGLFGQDPNFDGMNVSNAEKDVWARVTPLEDGSGYSWEIHFNLGRNEHQHPKYFFTVPKNQKITKATVVYRENNDKYETFAANGENALKTIFQSDIKRIEDTQAEFSDDLNKTPGDDGNFASLVYPANNGKWVNQREITDPKMHPEWKDRLDQDAKRRDQLINKIKDNSQTVYFIQPHNGKNGYSIRFETKGPLERDKNTRKYYLAGFRSQEYNTYNLTLQMYGRLDSDISVIEKYPLHVRRNGRFYINQGKAINCDNVYRLKENGQNVDFSFWGDIDKAKREGKYKPGDFGKFSDAKGEDLIDSGYMVLNGGKNGQDAHSDTGKLDLNRYLAGEHSDSWKNPNGKDKWGEGDLTWTVYDNKGHEHLLSDANTPGVNRFQFKRMQTVNGKTETELYNIMFVIKPKTPSLLQEERVGKRLPLKLTNAAGTRKNLVASNGTKGVPMVLYKNVNGRFEPMQEEYKETVTETTYDEQGKPTTIKKQVTKKRDLQVVANDKGEAVFKNILIEDGATYAVKTVVYEKREYIDQDGSTKQKVESDLSNEHLAKIYTPTLAETEKTAVNDAVNVQKNDTDNLLTSEEANEIKSKIINNLKAKFGKDYDKEVENVQVITKKVERNKNAFPEAYDAHKLLGNQDTAEAGDAFIWYKDGGVVKITRDLTIRMKPAEVKPLVGNSVQAGATKIKLANFSTGAEGITLFGKDFKQSQLKLKNGKWTIDPANNNAGIQSVDKNADGTLTVTFNESLNQGTTITTLVTDGNDNNKPFRSERKQATVVARTDKATYPTQVTAGVSQWNKDTKKLTDAAKKKVIADLERNIKGLNGNVKVTINDELISLGDTHLISVNATYPDGNKDSRSVQLILTDDVPAKVTMKATDNKVTVQNQVITVQANQAFSFQASAVDEHSHIVHDVRTENRPSWLNSDEGTVQNDYKTATHNQRNTKGSDKAPYVVTLSGTAPMKPGTHVFTVKTWDGANPENSGSQQVTLKVEARPLTGATQTVEVNDANALSKLTPESFVPQNVKTGLGNGVTYTWKNGKAPTNATINTTGQTVEIQATFADHSPSTTIQGKLIVQDTKLAQLDVVAEKGAKVEHGTAVQTVATNVQNFPGNPPTLTTYVNEPMIVRVKVTDNSNKVTDAKLNGNSSFVQSDDRTYQTNNRAKKGSAKDPYTITFTGTPTTKGTKNTRIDTWDGANTQGWVPLHIVTKEQAAQFDGQAVSGDIQRVEVNASTAHLKPENFVSTATKALYAKATGGVTYTFTQGKLTNNTVTSGQGQDVSITATFSDHSTRTIMGKLVVFDQTNPTADITVSSTAPGQAPRIEDKNGVKEVHVYGTEDFTITVKAQDNSGKVAEIALVQNGKPGSYPFPLTQQTSGVGSSAQPKVLTLTGATGKNTNNQSDSTQLSEGAQWNNRAIQVKDGSNHTTIINLRVINHQQTTKYDPQVQAVTVKASTKALPEAKSAISNVKSLPNGAQYTWVNESPVTQSGKRQVKVTYPDGSSDTVDVTVTYQDDVAPTITFPTSHTYEGVAVTHFYRGEPVDITIHATDADSNMKKLWLSDGDMKRTERQIGADVTGLNVQSQLNGKNASYHITGTVPTDFAERYTVGNNQAVGAKKFTRLFNAEDQNGNKSAIDNSTKFMYIVHERAEKYTASYGQLPITVGTKSASHSSIQFKDISEGRLFAGEVANPSYKAVEKTVDKPNGTTFTLMNPVDGVQIDSTTGQLTLQGQAKQVGQTIPIQVKVTYSDQSFDIVDVSMKVRDDIPADVQYEAGKGSQVKGTTVTVYANEAFEFKANVTDNTGIVYDAEYHGDDLSWLHNDKQTYQAKYKQDTNGKRDTLGSKEHPYVLTFTGTAPNVKKTTNQGKIRTWDYQDANSGAESGFTLVVKSQSENYTDHIDLKSKLQGTSQDVEVNNEHPVQPNAEQSVSQTTKEMLKDKGVTYSWKTNHVPDTRTVGEKTGIVVVTFKDGSTLDISNAKVNVKDTVNPVITEWSISSDWKGEQPKIEDKNGVKEIHVYGTENFTLTVRATDNSGLVHSIGVVHNGNAGTLGFTTKDTLTGTGTTADPKQLTMIGATGPNINDKDGYSNRTFKVTDAAGHSVEQRFKIVVHQQTNKYEATVAAGAIEKDYGATLTEEEIKAKVSVPQYSQGKTAYRVSLAGQLPSTTSAGNHQVDVKVTYPDGSTDIVQVPVSIKAQPQKDAYELTYASEQVEPGKSLTTQVPTLKKGNETIASQTGIVTSYSIAEDLKTKGYSVTNEGRLTIPASESATKVGQKLAIAVQVTYRDGTTENTIAQVSVTSPNKIDRTNDKNAPIPSGYLRVTLQAGEGTIYQGNAQAKTYDVKVNTALESADYPQVKSQANYRPYQWSVAAGTVITETMDPDKNNQVTIESTATLKTAVTIEPRYGTKKGTIGETIIIGSPTFYKENNGQVTTDVDQVLDRRMQYTLDKANDHVTIDASTGVINYTPRASDLNGKDEETVTIPVTVTYDDRSIDKVNVTVTIKRATSAKPGIDKAP</sequence>
<gene>
    <name evidence="8" type="ORF">HMPREF3187_01125</name>
</gene>
<keyword evidence="2" id="KW-0175">Coiled coil</keyword>
<feature type="domain" description="SrpA-like SigLec-like" evidence="7">
    <location>
        <begin position="2337"/>
        <end position="2443"/>
    </location>
</feature>
<dbReference type="InterPro" id="IPR059115">
    <property type="entry name" value="Rib"/>
</dbReference>
<dbReference type="STRING" id="87541.AWM71_00015"/>
<dbReference type="Pfam" id="PF04650">
    <property type="entry name" value="YSIRK_signal"/>
    <property type="match status" value="1"/>
</dbReference>